<dbReference type="PRINTS" id="PR00455">
    <property type="entry name" value="HTHTETR"/>
</dbReference>
<dbReference type="InterPro" id="IPR036271">
    <property type="entry name" value="Tet_transcr_reg_TetR-rel_C_sf"/>
</dbReference>
<evidence type="ECO:0000256" key="2">
    <source>
        <dbReference type="ARBA" id="ARBA00023125"/>
    </source>
</evidence>
<reference evidence="6 7" key="1">
    <citation type="submission" date="2020-08" db="EMBL/GenBank/DDBJ databases">
        <title>Genomic Encyclopedia of Type Strains, Phase IV (KMG-IV): sequencing the most valuable type-strain genomes for metagenomic binning, comparative biology and taxonomic classification.</title>
        <authorList>
            <person name="Goeker M."/>
        </authorList>
    </citation>
    <scope>NUCLEOTIDE SEQUENCE [LARGE SCALE GENOMIC DNA]</scope>
    <source>
        <strain evidence="6 7">DSM 25079</strain>
    </source>
</reference>
<feature type="domain" description="HTH tetR-type" evidence="5">
    <location>
        <begin position="19"/>
        <end position="79"/>
    </location>
</feature>
<evidence type="ECO:0000256" key="1">
    <source>
        <dbReference type="ARBA" id="ARBA00023015"/>
    </source>
</evidence>
<gene>
    <name evidence="6" type="ORF">FHS49_002838</name>
</gene>
<dbReference type="RefSeq" id="WP_184019570.1">
    <property type="nucleotide sequence ID" value="NZ_JACIJC010000004.1"/>
</dbReference>
<dbReference type="AlphaFoldDB" id="A0A7W9AJZ2"/>
<keyword evidence="2 4" id="KW-0238">DNA-binding</keyword>
<dbReference type="GO" id="GO:0003677">
    <property type="term" value="F:DNA binding"/>
    <property type="evidence" value="ECO:0007669"/>
    <property type="project" value="UniProtKB-UniRule"/>
</dbReference>
<organism evidence="6 7">
    <name type="scientific">Sphingobium boeckii</name>
    <dbReference type="NCBI Taxonomy" id="1082345"/>
    <lineage>
        <taxon>Bacteria</taxon>
        <taxon>Pseudomonadati</taxon>
        <taxon>Pseudomonadota</taxon>
        <taxon>Alphaproteobacteria</taxon>
        <taxon>Sphingomonadales</taxon>
        <taxon>Sphingomonadaceae</taxon>
        <taxon>Sphingobium</taxon>
    </lineage>
</organism>
<accession>A0A7W9AJZ2</accession>
<feature type="DNA-binding region" description="H-T-H motif" evidence="4">
    <location>
        <begin position="42"/>
        <end position="61"/>
    </location>
</feature>
<protein>
    <submittedName>
        <fullName evidence="6">AcrR family transcriptional regulator</fullName>
    </submittedName>
</protein>
<dbReference type="SUPFAM" id="SSF46689">
    <property type="entry name" value="Homeodomain-like"/>
    <property type="match status" value="1"/>
</dbReference>
<dbReference type="Pfam" id="PF00440">
    <property type="entry name" value="TetR_N"/>
    <property type="match status" value="1"/>
</dbReference>
<name>A0A7W9AJZ2_9SPHN</name>
<dbReference type="PANTHER" id="PTHR47506:SF1">
    <property type="entry name" value="HTH-TYPE TRANSCRIPTIONAL REGULATOR YJDC"/>
    <property type="match status" value="1"/>
</dbReference>
<proteinExistence type="predicted"/>
<dbReference type="PANTHER" id="PTHR47506">
    <property type="entry name" value="TRANSCRIPTIONAL REGULATORY PROTEIN"/>
    <property type="match status" value="1"/>
</dbReference>
<comment type="caution">
    <text evidence="6">The sequence shown here is derived from an EMBL/GenBank/DDBJ whole genome shotgun (WGS) entry which is preliminary data.</text>
</comment>
<evidence type="ECO:0000313" key="6">
    <source>
        <dbReference type="EMBL" id="MBB5686814.1"/>
    </source>
</evidence>
<keyword evidence="3" id="KW-0804">Transcription</keyword>
<dbReference type="InterPro" id="IPR001647">
    <property type="entry name" value="HTH_TetR"/>
</dbReference>
<dbReference type="InterPro" id="IPR009057">
    <property type="entry name" value="Homeodomain-like_sf"/>
</dbReference>
<evidence type="ECO:0000313" key="7">
    <source>
        <dbReference type="Proteomes" id="UP000549617"/>
    </source>
</evidence>
<evidence type="ECO:0000259" key="5">
    <source>
        <dbReference type="PROSITE" id="PS50977"/>
    </source>
</evidence>
<dbReference type="Proteomes" id="UP000549617">
    <property type="component" value="Unassembled WGS sequence"/>
</dbReference>
<keyword evidence="1" id="KW-0805">Transcription regulation</keyword>
<dbReference type="SUPFAM" id="SSF48498">
    <property type="entry name" value="Tetracyclin repressor-like, C-terminal domain"/>
    <property type="match status" value="1"/>
</dbReference>
<dbReference type="Gene3D" id="1.10.357.10">
    <property type="entry name" value="Tetracycline Repressor, domain 2"/>
    <property type="match status" value="1"/>
</dbReference>
<keyword evidence="7" id="KW-1185">Reference proteome</keyword>
<evidence type="ECO:0000256" key="4">
    <source>
        <dbReference type="PROSITE-ProRule" id="PRU00335"/>
    </source>
</evidence>
<dbReference type="PROSITE" id="PS50977">
    <property type="entry name" value="HTH_TETR_2"/>
    <property type="match status" value="1"/>
</dbReference>
<sequence length="208" mass="22673">MKAKEKLSTCQASACVPRKGAAKRVFDTAMELFYKRGIRAVGVDEIVTQAGVTKPSLYRNFASKDDLVAACLEGFAEDSWAEIDAVLLAADKNPRAQLRAFVTYYADKMSKPDFRGCPMSNTAVEFPEPGHPGRVIVENCKVELRSRLVELTRQLDVREPDALADGLLMLIEGAYSTHHVFGTQGPAQSLVGCADALIKAHEAVSQRA</sequence>
<evidence type="ECO:0000256" key="3">
    <source>
        <dbReference type="ARBA" id="ARBA00023163"/>
    </source>
</evidence>
<dbReference type="EMBL" id="JACIJC010000004">
    <property type="protein sequence ID" value="MBB5686814.1"/>
    <property type="molecule type" value="Genomic_DNA"/>
</dbReference>